<evidence type="ECO:0000256" key="1">
    <source>
        <dbReference type="SAM" id="MobiDB-lite"/>
    </source>
</evidence>
<keyword evidence="2" id="KW-0812">Transmembrane</keyword>
<reference evidence="4" key="1">
    <citation type="submission" date="2016-05" db="EMBL/GenBank/DDBJ databases">
        <authorList>
            <person name="Naeem Raeece"/>
        </authorList>
    </citation>
    <scope>NUCLEOTIDE SEQUENCE [LARGE SCALE GENOMIC DNA]</scope>
</reference>
<evidence type="ECO:0000256" key="2">
    <source>
        <dbReference type="SAM" id="Phobius"/>
    </source>
</evidence>
<dbReference type="AlphaFoldDB" id="A0A1A8WPJ5"/>
<protein>
    <submittedName>
        <fullName evidence="3">PIR Superfamily Protein</fullName>
    </submittedName>
</protein>
<organism evidence="3 4">
    <name type="scientific">Plasmodium malariae</name>
    <dbReference type="NCBI Taxonomy" id="5858"/>
    <lineage>
        <taxon>Eukaryota</taxon>
        <taxon>Sar</taxon>
        <taxon>Alveolata</taxon>
        <taxon>Apicomplexa</taxon>
        <taxon>Aconoidasida</taxon>
        <taxon>Haemosporida</taxon>
        <taxon>Plasmodiidae</taxon>
        <taxon>Plasmodium</taxon>
        <taxon>Plasmodium (Plasmodium)</taxon>
    </lineage>
</organism>
<evidence type="ECO:0000313" key="3">
    <source>
        <dbReference type="EMBL" id="SBS94200.1"/>
    </source>
</evidence>
<keyword evidence="2" id="KW-0472">Membrane</keyword>
<dbReference type="VEuPathDB" id="PlasmoDB:PmUG01_03035600"/>
<accession>A0A1A8WPJ5</accession>
<feature type="compositionally biased region" description="Basic and acidic residues" evidence="1">
    <location>
        <begin position="347"/>
        <end position="360"/>
    </location>
</feature>
<name>A0A1A8WPJ5_PLAMA</name>
<evidence type="ECO:0000313" key="4">
    <source>
        <dbReference type="Proteomes" id="UP000078597"/>
    </source>
</evidence>
<feature type="compositionally biased region" description="Polar residues" evidence="1">
    <location>
        <begin position="331"/>
        <end position="343"/>
    </location>
</feature>
<dbReference type="Pfam" id="PF05795">
    <property type="entry name" value="Plasmodium_Vir"/>
    <property type="match status" value="1"/>
</dbReference>
<proteinExistence type="predicted"/>
<feature type="transmembrane region" description="Helical" evidence="2">
    <location>
        <begin position="411"/>
        <end position="432"/>
    </location>
</feature>
<feature type="region of interest" description="Disordered" evidence="1">
    <location>
        <begin position="331"/>
        <end position="360"/>
    </location>
</feature>
<dbReference type="Proteomes" id="UP000078597">
    <property type="component" value="Unassembled WGS sequence"/>
</dbReference>
<sequence length="487" mass="56363">MSTSGDSSWENILEGSLSHHIYKELNNNVEGTSYNSYCNVFNNSQDSSDNKHYNLCKKIARNADRLSNYFNTIEYITQCAHYKYWIYHNIKKILGENTDNEKVKPITDKFLKAQNQINVNFNTYNCQYDFKNDILQRLNDMVEEKYLYDYFENFDIIKTQKTCQNINSQNYENYLNYVIKLYNKHKIQMKCCIDSFWSECEDYFKCDDEFDPNILLSTLKSTGQKKCDNLIKAQEPLTSGNTSHTGNSLTNITDSIYYIRCTDITSDKITDTKREGGILNCHVFRTSDKSHIMPLSPSLQAPSVLGPFTTYGQRGISASTNLLLDNSISRGITGQPSQSSSVQPLDGNKDKTTDKNTPCKDPLLVRDESGTCVEPDIRKTKTIGVKLNIYAPGRKIKIRLTHNTNMFKNNFFRVGIAFTLIAGMIFTILLLYKFTPFGRCFHKQVSRKKRIDDYYDDPYMRQFIIRAPKSTKRRTGNRGLQFSYYSR</sequence>
<dbReference type="InterPro" id="IPR008780">
    <property type="entry name" value="Plasmodium_Vir"/>
</dbReference>
<gene>
    <name evidence="3" type="ORF">PMALA_042410</name>
</gene>
<dbReference type="EMBL" id="FLQW01002789">
    <property type="protein sequence ID" value="SBS94200.1"/>
    <property type="molecule type" value="Genomic_DNA"/>
</dbReference>
<keyword evidence="2" id="KW-1133">Transmembrane helix</keyword>